<dbReference type="SUPFAM" id="SSF46785">
    <property type="entry name" value="Winged helix' DNA-binding domain"/>
    <property type="match status" value="1"/>
</dbReference>
<dbReference type="AlphaFoldDB" id="A0A9K3CTC4"/>
<dbReference type="EMBL" id="BDIP01000484">
    <property type="protein sequence ID" value="GIQ81745.1"/>
    <property type="molecule type" value="Genomic_DNA"/>
</dbReference>
<evidence type="ECO:0000313" key="5">
    <source>
        <dbReference type="Proteomes" id="UP000265618"/>
    </source>
</evidence>
<accession>A0A9K3CTC4</accession>
<evidence type="ECO:0000256" key="1">
    <source>
        <dbReference type="SAM" id="SignalP"/>
    </source>
</evidence>
<feature type="non-terminal residue" evidence="3">
    <location>
        <position position="1"/>
    </location>
</feature>
<gene>
    <name evidence="3" type="ORF">KIPB_002755</name>
    <name evidence="4" type="ORF">KIPB_007590</name>
</gene>
<dbReference type="OrthoDB" id="1418352at2759"/>
<dbReference type="InterPro" id="IPR000717">
    <property type="entry name" value="PCI_dom"/>
</dbReference>
<dbReference type="EMBL" id="BDIP01002171">
    <property type="protein sequence ID" value="GIQ85851.1"/>
    <property type="molecule type" value="Genomic_DNA"/>
</dbReference>
<evidence type="ECO:0000259" key="2">
    <source>
        <dbReference type="Pfam" id="PF01399"/>
    </source>
</evidence>
<feature type="signal peptide" evidence="1">
    <location>
        <begin position="1"/>
        <end position="16"/>
    </location>
</feature>
<dbReference type="Gene3D" id="1.25.40.570">
    <property type="match status" value="1"/>
</dbReference>
<feature type="domain" description="PCI" evidence="2">
    <location>
        <begin position="167"/>
        <end position="246"/>
    </location>
</feature>
<evidence type="ECO:0000313" key="4">
    <source>
        <dbReference type="EMBL" id="GIQ85851.1"/>
    </source>
</evidence>
<dbReference type="PANTHER" id="PTHR10678">
    <property type="entry name" value="26S PROTEASOME NON-ATPASE REGULATORY SUBUNIT 11/COP9 SIGNALOSOME COMPLEX SUBUNIT 2"/>
    <property type="match status" value="1"/>
</dbReference>
<keyword evidence="5" id="KW-1185">Reference proteome</keyword>
<name>A0A9K3CTC4_9EUKA</name>
<protein>
    <recommendedName>
        <fullName evidence="2">PCI domain-containing protein</fullName>
    </recommendedName>
</protein>
<organism evidence="3 5">
    <name type="scientific">Kipferlia bialata</name>
    <dbReference type="NCBI Taxonomy" id="797122"/>
    <lineage>
        <taxon>Eukaryota</taxon>
        <taxon>Metamonada</taxon>
        <taxon>Carpediemonas-like organisms</taxon>
        <taxon>Kipferlia</taxon>
    </lineage>
</organism>
<reference evidence="3" key="1">
    <citation type="submission" date="2016-10" db="EMBL/GenBank/DDBJ databases">
        <authorList>
            <person name="Tanifuji G."/>
            <person name="Kume K."/>
            <person name="Nakayama T."/>
            <person name="Takabayashi S."/>
            <person name="Hashimoto T."/>
        </authorList>
    </citation>
    <scope>NUCLEOTIDE SEQUENCE</scope>
    <source>
        <strain evidence="3">NY0173</strain>
    </source>
</reference>
<dbReference type="Proteomes" id="UP000265618">
    <property type="component" value="Unassembled WGS sequence"/>
</dbReference>
<reference evidence="3 5" key="2">
    <citation type="journal article" date="2018" name="PLoS ONE">
        <title>The draft genome of Kipferlia bialata reveals reductive genome evolution in fornicate parasites.</title>
        <authorList>
            <person name="Tanifuji G."/>
            <person name="Takabayashi S."/>
            <person name="Kume K."/>
            <person name="Takagi M."/>
            <person name="Nakayama T."/>
            <person name="Kamikawa R."/>
            <person name="Inagaki Y."/>
            <person name="Hashimoto T."/>
        </authorList>
    </citation>
    <scope>NUCLEOTIDE SEQUENCE [LARGE SCALE GENOMIC DNA]</scope>
    <source>
        <strain evidence="3">NY0173</strain>
    </source>
</reference>
<feature type="chain" id="PRO_5039844287" description="PCI domain-containing protein" evidence="1">
    <location>
        <begin position="17"/>
        <end position="287"/>
    </location>
</feature>
<comment type="caution">
    <text evidence="3">The sequence shown here is derived from an EMBL/GenBank/DDBJ whole genome shotgun (WGS) entry which is preliminary data.</text>
</comment>
<sequence length="287" mass="30465">VVTSALLLCLSQLGVADTRRASSTLAVARNAAHLTYVAPFLQGRLDLAAGFVAMAKSEHRVAASYFREAFEGLAPLKTNRLGRDTNEMAEVALGMQLVSLALLEKADEATRALSGKMATTLAKDRANAAEALCQASSRSDVVPSIERVLTHARADYAKGIFIPVLVIENALNELRSKLVYSEIRRVCMSYSDVDIPRLSTLLGPEVGGSATIGPTSDSVSHSVGRLICDGELDAQIDEVSGTVSMGRPPTQSEVRAGKLVNVLDQTSSVLDALRDKAARLTAVKTQA</sequence>
<dbReference type="Pfam" id="PF01399">
    <property type="entry name" value="PCI"/>
    <property type="match status" value="1"/>
</dbReference>
<dbReference type="InterPro" id="IPR050871">
    <property type="entry name" value="26S_Proteasome/COP9_Components"/>
</dbReference>
<dbReference type="InterPro" id="IPR036390">
    <property type="entry name" value="WH_DNA-bd_sf"/>
</dbReference>
<proteinExistence type="predicted"/>
<keyword evidence="1" id="KW-0732">Signal</keyword>
<evidence type="ECO:0000313" key="3">
    <source>
        <dbReference type="EMBL" id="GIQ81745.1"/>
    </source>
</evidence>